<dbReference type="OrthoDB" id="9783047at2"/>
<dbReference type="NCBIfam" id="NF008589">
    <property type="entry name" value="PRK11556.1"/>
    <property type="match status" value="1"/>
</dbReference>
<dbReference type="Pfam" id="PF25967">
    <property type="entry name" value="RND-MFP_C"/>
    <property type="match status" value="1"/>
</dbReference>
<keyword evidence="8" id="KW-0812">Transmembrane</keyword>
<evidence type="ECO:0000259" key="10">
    <source>
        <dbReference type="Pfam" id="PF25917"/>
    </source>
</evidence>
<feature type="domain" description="Multidrug resistance protein MdtA-like beta-barrel" evidence="11">
    <location>
        <begin position="250"/>
        <end position="333"/>
    </location>
</feature>
<keyword evidence="4" id="KW-1003">Cell membrane</keyword>
<feature type="compositionally biased region" description="Basic and acidic residues" evidence="7">
    <location>
        <begin position="1"/>
        <end position="14"/>
    </location>
</feature>
<dbReference type="Gene3D" id="2.40.420.20">
    <property type="match status" value="1"/>
</dbReference>
<protein>
    <submittedName>
        <fullName evidence="13">Multidrug transporter</fullName>
    </submittedName>
</protein>
<proteinExistence type="inferred from homology"/>
<dbReference type="Gene3D" id="2.40.30.170">
    <property type="match status" value="1"/>
</dbReference>
<dbReference type="EMBL" id="JOMQ01000029">
    <property type="protein sequence ID" value="OUJ02337.1"/>
    <property type="molecule type" value="Genomic_DNA"/>
</dbReference>
<keyword evidence="5" id="KW-0997">Cell inner membrane</keyword>
<evidence type="ECO:0000256" key="4">
    <source>
        <dbReference type="ARBA" id="ARBA00022475"/>
    </source>
</evidence>
<sequence>MDNHTTDPRSDSPHPPRTSAKKKRLIWSGVAVAGVCLLAFAFWPHGAKQTTGKHHRHSAATQASTTPAADAGAADAQPVAVEVVQHGTMPVVLTELGTVVPITNVTVQTRVEGYLTDVLFTEGQHVHKGDLLAIIDPRPYQVLLDQYEGQLARDKAQLAQARVDNGRYQRLIKQDSIDAKTARDQEFTVEQLEGTVKSDQALVDAQKLQLVYCHIVAPVDGRIGIRAVDKGNYLSAGQSGGLAVLTQMQPISVIFTLPQDQLPQVAEQLRATGSLPVEAWDSSNTKKIADGTVSVLDSQIDTATGTVRLRAIYTNTDEHLFPNQFVNARLLVKTLQDVILVPAASLQTGPSGQFVYVVKDDNTVDVRTVTIGISDGTRTVVSSGLKVGDRVVTDGTDHLRAGAKVTIPAATKTDKPDTPAGTSAQ</sequence>
<evidence type="ECO:0000256" key="2">
    <source>
        <dbReference type="ARBA" id="ARBA00009477"/>
    </source>
</evidence>
<dbReference type="SUPFAM" id="SSF111369">
    <property type="entry name" value="HlyD-like secretion proteins"/>
    <property type="match status" value="1"/>
</dbReference>
<dbReference type="InterPro" id="IPR006143">
    <property type="entry name" value="RND_pump_MFP"/>
</dbReference>
<dbReference type="NCBIfam" id="TIGR01730">
    <property type="entry name" value="RND_mfp"/>
    <property type="match status" value="1"/>
</dbReference>
<evidence type="ECO:0000256" key="7">
    <source>
        <dbReference type="SAM" id="MobiDB-lite"/>
    </source>
</evidence>
<evidence type="ECO:0000256" key="3">
    <source>
        <dbReference type="ARBA" id="ARBA00022448"/>
    </source>
</evidence>
<gene>
    <name evidence="13" type="ORF">HK14_05665</name>
</gene>
<dbReference type="FunFam" id="2.40.420.20:FF:000001">
    <property type="entry name" value="Efflux RND transporter periplasmic adaptor subunit"/>
    <property type="match status" value="1"/>
</dbReference>
<dbReference type="InterPro" id="IPR058624">
    <property type="entry name" value="MdtA-like_HH"/>
</dbReference>
<keyword evidence="3" id="KW-0813">Transport</keyword>
<feature type="region of interest" description="Disordered" evidence="7">
    <location>
        <begin position="1"/>
        <end position="22"/>
    </location>
</feature>
<feature type="region of interest" description="Disordered" evidence="7">
    <location>
        <begin position="49"/>
        <end position="71"/>
    </location>
</feature>
<dbReference type="Gene3D" id="1.10.287.470">
    <property type="entry name" value="Helix hairpin bin"/>
    <property type="match status" value="1"/>
</dbReference>
<evidence type="ECO:0000259" key="12">
    <source>
        <dbReference type="Pfam" id="PF25967"/>
    </source>
</evidence>
<evidence type="ECO:0000256" key="1">
    <source>
        <dbReference type="ARBA" id="ARBA00004236"/>
    </source>
</evidence>
<accession>A0A1Z5YUQ9</accession>
<evidence type="ECO:0000256" key="6">
    <source>
        <dbReference type="ARBA" id="ARBA00023136"/>
    </source>
</evidence>
<dbReference type="PANTHER" id="PTHR30469:SF12">
    <property type="entry name" value="MULTIDRUG RESISTANCE PROTEIN MDTA"/>
    <property type="match status" value="1"/>
</dbReference>
<dbReference type="Proteomes" id="UP000196086">
    <property type="component" value="Unassembled WGS sequence"/>
</dbReference>
<evidence type="ECO:0000256" key="5">
    <source>
        <dbReference type="ARBA" id="ARBA00022519"/>
    </source>
</evidence>
<feature type="domain" description="Multidrug resistance protein MdtA-like barrel-sandwich hybrid" evidence="10">
    <location>
        <begin position="104"/>
        <end position="245"/>
    </location>
</feature>
<dbReference type="PANTHER" id="PTHR30469">
    <property type="entry name" value="MULTIDRUG RESISTANCE PROTEIN MDTA"/>
    <property type="match status" value="1"/>
</dbReference>
<dbReference type="Gene3D" id="2.40.50.100">
    <property type="match status" value="1"/>
</dbReference>
<organism evidence="13 14">
    <name type="scientific">Acetobacter cibinongensis</name>
    <dbReference type="NCBI Taxonomy" id="146475"/>
    <lineage>
        <taxon>Bacteria</taxon>
        <taxon>Pseudomonadati</taxon>
        <taxon>Pseudomonadota</taxon>
        <taxon>Alphaproteobacteria</taxon>
        <taxon>Acetobacterales</taxon>
        <taxon>Acetobacteraceae</taxon>
        <taxon>Acetobacter</taxon>
    </lineage>
</organism>
<dbReference type="AlphaFoldDB" id="A0A1Z5YUQ9"/>
<feature type="domain" description="Multidrug resistance protein MdtA-like C-terminal permuted SH3" evidence="12">
    <location>
        <begin position="337"/>
        <end position="397"/>
    </location>
</feature>
<dbReference type="InterPro" id="IPR058627">
    <property type="entry name" value="MdtA-like_C"/>
</dbReference>
<dbReference type="Pfam" id="PF25917">
    <property type="entry name" value="BSH_RND"/>
    <property type="match status" value="1"/>
</dbReference>
<dbReference type="Pfam" id="PF25876">
    <property type="entry name" value="HH_MFP_RND"/>
    <property type="match status" value="1"/>
</dbReference>
<dbReference type="Pfam" id="PF25944">
    <property type="entry name" value="Beta-barrel_RND"/>
    <property type="match status" value="1"/>
</dbReference>
<keyword evidence="8" id="KW-1133">Transmembrane helix</keyword>
<name>A0A1Z5YUQ9_9PROT</name>
<evidence type="ECO:0000256" key="8">
    <source>
        <dbReference type="SAM" id="Phobius"/>
    </source>
</evidence>
<dbReference type="GO" id="GO:1990281">
    <property type="term" value="C:efflux pump complex"/>
    <property type="evidence" value="ECO:0007669"/>
    <property type="project" value="TreeGrafter"/>
</dbReference>
<reference evidence="13 14" key="1">
    <citation type="submission" date="2014-06" db="EMBL/GenBank/DDBJ databases">
        <authorList>
            <person name="Ju J."/>
            <person name="Zhang J."/>
        </authorList>
    </citation>
    <scope>NUCLEOTIDE SEQUENCE [LARGE SCALE GENOMIC DNA]</scope>
    <source>
        <strain evidence="13 14">DsW_47</strain>
    </source>
</reference>
<evidence type="ECO:0000313" key="13">
    <source>
        <dbReference type="EMBL" id="OUJ02337.1"/>
    </source>
</evidence>
<dbReference type="InterPro" id="IPR058626">
    <property type="entry name" value="MdtA-like_b-barrel"/>
</dbReference>
<dbReference type="GO" id="GO:0015562">
    <property type="term" value="F:efflux transmembrane transporter activity"/>
    <property type="evidence" value="ECO:0007669"/>
    <property type="project" value="TreeGrafter"/>
</dbReference>
<dbReference type="InterPro" id="IPR058625">
    <property type="entry name" value="MdtA-like_BSH"/>
</dbReference>
<dbReference type="GO" id="GO:0030313">
    <property type="term" value="C:cell envelope"/>
    <property type="evidence" value="ECO:0007669"/>
    <property type="project" value="UniProtKB-SubCell"/>
</dbReference>
<evidence type="ECO:0000259" key="9">
    <source>
        <dbReference type="Pfam" id="PF25876"/>
    </source>
</evidence>
<evidence type="ECO:0000259" key="11">
    <source>
        <dbReference type="Pfam" id="PF25944"/>
    </source>
</evidence>
<evidence type="ECO:0000313" key="14">
    <source>
        <dbReference type="Proteomes" id="UP000196086"/>
    </source>
</evidence>
<feature type="domain" description="Multidrug resistance protein MdtA-like alpha-helical hairpin" evidence="9">
    <location>
        <begin position="144"/>
        <end position="212"/>
    </location>
</feature>
<feature type="compositionally biased region" description="Low complexity" evidence="7">
    <location>
        <begin position="59"/>
        <end position="71"/>
    </location>
</feature>
<comment type="similarity">
    <text evidence="2">Belongs to the membrane fusion protein (MFP) (TC 8.A.1) family.</text>
</comment>
<feature type="transmembrane region" description="Helical" evidence="8">
    <location>
        <begin position="25"/>
        <end position="43"/>
    </location>
</feature>
<comment type="caution">
    <text evidence="13">The sequence shown here is derived from an EMBL/GenBank/DDBJ whole genome shotgun (WGS) entry which is preliminary data.</text>
</comment>
<keyword evidence="6 8" id="KW-0472">Membrane</keyword>
<comment type="subcellular location">
    <subcellularLocation>
        <location evidence="1">Cell membrane</location>
    </subcellularLocation>
</comment>
<dbReference type="RefSeq" id="WP_086651173.1">
    <property type="nucleotide sequence ID" value="NZ_JOMQ01000029.1"/>
</dbReference>